<reference evidence="2" key="1">
    <citation type="journal article" date="2019" name="Int. J. Syst. Evol. Microbiol.">
        <title>The Global Catalogue of Microorganisms (GCM) 10K type strain sequencing project: providing services to taxonomists for standard genome sequencing and annotation.</title>
        <authorList>
            <consortium name="The Broad Institute Genomics Platform"/>
            <consortium name="The Broad Institute Genome Sequencing Center for Infectious Disease"/>
            <person name="Wu L."/>
            <person name="Ma J."/>
        </authorList>
    </citation>
    <scope>NUCLEOTIDE SEQUENCE [LARGE SCALE GENOMIC DNA]</scope>
    <source>
        <strain evidence="2">CCUG 49018</strain>
    </source>
</reference>
<name>A0ABW3VCE2_9PSEU</name>
<evidence type="ECO:0000313" key="2">
    <source>
        <dbReference type="Proteomes" id="UP001597182"/>
    </source>
</evidence>
<organism evidence="1 2">
    <name type="scientific">Pseudonocardia benzenivorans</name>
    <dbReference type="NCBI Taxonomy" id="228005"/>
    <lineage>
        <taxon>Bacteria</taxon>
        <taxon>Bacillati</taxon>
        <taxon>Actinomycetota</taxon>
        <taxon>Actinomycetes</taxon>
        <taxon>Pseudonocardiales</taxon>
        <taxon>Pseudonocardiaceae</taxon>
        <taxon>Pseudonocardia</taxon>
    </lineage>
</organism>
<accession>A0ABW3VCE2</accession>
<dbReference type="Proteomes" id="UP001597182">
    <property type="component" value="Unassembled WGS sequence"/>
</dbReference>
<comment type="caution">
    <text evidence="1">The sequence shown here is derived from an EMBL/GenBank/DDBJ whole genome shotgun (WGS) entry which is preliminary data.</text>
</comment>
<evidence type="ECO:0000313" key="1">
    <source>
        <dbReference type="EMBL" id="MFD1232822.1"/>
    </source>
</evidence>
<proteinExistence type="predicted"/>
<gene>
    <name evidence="1" type="ORF">ACFQ34_05955</name>
</gene>
<dbReference type="EMBL" id="JBHTMB010000040">
    <property type="protein sequence ID" value="MFD1232822.1"/>
    <property type="molecule type" value="Genomic_DNA"/>
</dbReference>
<dbReference type="RefSeq" id="WP_013678213.1">
    <property type="nucleotide sequence ID" value="NZ_BAABKS010000067.1"/>
</dbReference>
<sequence length="63" mass="6564">MSGLRGHSNRVAAGEWADAQIALRDSCAAQDRQAVRVVAAQATDADDCRELLAMLGLKAPGQG</sequence>
<protein>
    <submittedName>
        <fullName evidence="1">Uncharacterized protein</fullName>
    </submittedName>
</protein>
<keyword evidence="2" id="KW-1185">Reference proteome</keyword>